<sequence length="310" mass="30686">MIALDVGGTTLKAALTGPDNEPFLRARRDTATEGPEAVVAGILDLVAELAAEGRARRGGPPAGVGLAVPGVVDEAAGMARYSANLGWRDVPLARLVAERLDGTPVGLAHDVRAGGLAEGRLGAGAGVGRFFFVALGTGIAGAIGVGDRMEPGAHGGAGEIGHVVVRPGGARCGCGQYGCLETVASASAVGRAWAEVSGAAGASAADAARAVRAGDARANGVWREAVDALADGLMVVVNLLDPEVVIVGGGLAEAGETLLDPLRSALAAKATFQRLPAVVPAALGESAGCLGAGLLAWDRSQLPHTPEVSP</sequence>
<dbReference type="PANTHER" id="PTHR18964">
    <property type="entry name" value="ROK (REPRESSOR, ORF, KINASE) FAMILY"/>
    <property type="match status" value="1"/>
</dbReference>
<dbReference type="InterPro" id="IPR000600">
    <property type="entry name" value="ROK"/>
</dbReference>
<dbReference type="InterPro" id="IPR043129">
    <property type="entry name" value="ATPase_NBD"/>
</dbReference>
<accession>A0A3M2LWY7</accession>
<dbReference type="Proteomes" id="UP000278673">
    <property type="component" value="Unassembled WGS sequence"/>
</dbReference>
<comment type="similarity">
    <text evidence="1">Belongs to the ROK (NagC/XylR) family.</text>
</comment>
<dbReference type="PANTHER" id="PTHR18964:SF149">
    <property type="entry name" value="BIFUNCTIONAL UDP-N-ACETYLGLUCOSAMINE 2-EPIMERASE_N-ACETYLMANNOSAMINE KINASE"/>
    <property type="match status" value="1"/>
</dbReference>
<dbReference type="Pfam" id="PF00480">
    <property type="entry name" value="ROK"/>
    <property type="match status" value="1"/>
</dbReference>
<name>A0A3M2LWY7_9ACTN</name>
<organism evidence="2 3">
    <name type="scientific">Streptomyces triticirhizae</name>
    <dbReference type="NCBI Taxonomy" id="2483353"/>
    <lineage>
        <taxon>Bacteria</taxon>
        <taxon>Bacillati</taxon>
        <taxon>Actinomycetota</taxon>
        <taxon>Actinomycetes</taxon>
        <taxon>Kitasatosporales</taxon>
        <taxon>Streptomycetaceae</taxon>
        <taxon>Streptomyces</taxon>
    </lineage>
</organism>
<keyword evidence="3" id="KW-1185">Reference proteome</keyword>
<comment type="caution">
    <text evidence="2">The sequence shown here is derived from an EMBL/GenBank/DDBJ whole genome shotgun (WGS) entry which is preliminary data.</text>
</comment>
<dbReference type="Gene3D" id="3.30.420.40">
    <property type="match status" value="2"/>
</dbReference>
<evidence type="ECO:0000313" key="2">
    <source>
        <dbReference type="EMBL" id="RMI41847.1"/>
    </source>
</evidence>
<dbReference type="AlphaFoldDB" id="A0A3M2LWY7"/>
<reference evidence="2 3" key="1">
    <citation type="submission" date="2018-10" db="EMBL/GenBank/DDBJ databases">
        <title>Isolation, diversity and antifungal activity of actinobacteria from wheat.</title>
        <authorList>
            <person name="Han C."/>
        </authorList>
    </citation>
    <scope>NUCLEOTIDE SEQUENCE [LARGE SCALE GENOMIC DNA]</scope>
    <source>
        <strain evidence="2 3">NEAU-YY642</strain>
    </source>
</reference>
<protein>
    <submittedName>
        <fullName evidence="2">ROK family protein</fullName>
    </submittedName>
</protein>
<proteinExistence type="inferred from homology"/>
<evidence type="ECO:0000256" key="1">
    <source>
        <dbReference type="ARBA" id="ARBA00006479"/>
    </source>
</evidence>
<dbReference type="SUPFAM" id="SSF53067">
    <property type="entry name" value="Actin-like ATPase domain"/>
    <property type="match status" value="1"/>
</dbReference>
<dbReference type="EMBL" id="RFFJ01000041">
    <property type="protein sequence ID" value="RMI41847.1"/>
    <property type="molecule type" value="Genomic_DNA"/>
</dbReference>
<gene>
    <name evidence="2" type="ORF">EBN88_10315</name>
</gene>
<evidence type="ECO:0000313" key="3">
    <source>
        <dbReference type="Proteomes" id="UP000278673"/>
    </source>
</evidence>